<evidence type="ECO:0000256" key="2">
    <source>
        <dbReference type="SAM" id="Phobius"/>
    </source>
</evidence>
<sequence>MAVVALWWWPLSAWLSPAAAWFIFFNAVVGAIAVMSCGAHRADGGALTRRRLCRSGSSIVMDRLRSFSIFSVHPVAGGVTGTPIDDDGTIAAASGSHFYSYGTREAEEAAAVLVLAPEQPDRGSQAVAATTSGTATSSAAPPSAPLAMAPAEEDHAGPVPAPEDEEDKAATEADAEEQGESISLDEAYALAQRLRAQELASPPSRPPASATAATTATCTARTEKPATVAEGISRRRAKAEDALEGKAELNARAELFIRQFREELKLQRLNSIRSHTHALGAPTTAAR</sequence>
<proteinExistence type="predicted"/>
<dbReference type="AlphaFoldDB" id="A0A1E5VMA0"/>
<dbReference type="Proteomes" id="UP000095767">
    <property type="component" value="Unassembled WGS sequence"/>
</dbReference>
<dbReference type="OrthoDB" id="694836at2759"/>
<dbReference type="PANTHER" id="PTHR33098">
    <property type="entry name" value="COTTON FIBER (DUF761)"/>
    <property type="match status" value="1"/>
</dbReference>
<keyword evidence="2" id="KW-0812">Transmembrane</keyword>
<protein>
    <recommendedName>
        <fullName evidence="5">DUF4408 domain-containing protein</fullName>
    </recommendedName>
</protein>
<reference evidence="3 4" key="1">
    <citation type="submission" date="2016-09" db="EMBL/GenBank/DDBJ databases">
        <title>The draft genome of Dichanthelium oligosanthes: A C3 panicoid grass species.</title>
        <authorList>
            <person name="Studer A.J."/>
            <person name="Schnable J.C."/>
            <person name="Brutnell T.P."/>
        </authorList>
    </citation>
    <scope>NUCLEOTIDE SEQUENCE [LARGE SCALE GENOMIC DNA]</scope>
    <source>
        <strain evidence="4">cv. Kellogg 1175</strain>
        <tissue evidence="3">Leaf</tissue>
    </source>
</reference>
<feature type="region of interest" description="Disordered" evidence="1">
    <location>
        <begin position="197"/>
        <end position="226"/>
    </location>
</feature>
<evidence type="ECO:0000313" key="3">
    <source>
        <dbReference type="EMBL" id="OEL26202.1"/>
    </source>
</evidence>
<name>A0A1E5VMA0_9POAL</name>
<organism evidence="3 4">
    <name type="scientific">Dichanthelium oligosanthes</name>
    <dbReference type="NCBI Taxonomy" id="888268"/>
    <lineage>
        <taxon>Eukaryota</taxon>
        <taxon>Viridiplantae</taxon>
        <taxon>Streptophyta</taxon>
        <taxon>Embryophyta</taxon>
        <taxon>Tracheophyta</taxon>
        <taxon>Spermatophyta</taxon>
        <taxon>Magnoliopsida</taxon>
        <taxon>Liliopsida</taxon>
        <taxon>Poales</taxon>
        <taxon>Poaceae</taxon>
        <taxon>PACMAD clade</taxon>
        <taxon>Panicoideae</taxon>
        <taxon>Panicodae</taxon>
        <taxon>Paniceae</taxon>
        <taxon>Dichantheliinae</taxon>
        <taxon>Dichanthelium</taxon>
    </lineage>
</organism>
<accession>A0A1E5VMA0</accession>
<dbReference type="EMBL" id="LWDX02035183">
    <property type="protein sequence ID" value="OEL26202.1"/>
    <property type="molecule type" value="Genomic_DNA"/>
</dbReference>
<dbReference type="PANTHER" id="PTHR33098:SF2">
    <property type="entry name" value="OS08G0402500 PROTEIN"/>
    <property type="match status" value="1"/>
</dbReference>
<feature type="compositionally biased region" description="Acidic residues" evidence="1">
    <location>
        <begin position="162"/>
        <end position="179"/>
    </location>
</feature>
<gene>
    <name evidence="3" type="ORF">BAE44_0012779</name>
</gene>
<evidence type="ECO:0000256" key="1">
    <source>
        <dbReference type="SAM" id="MobiDB-lite"/>
    </source>
</evidence>
<feature type="transmembrane region" description="Helical" evidence="2">
    <location>
        <begin position="20"/>
        <end position="42"/>
    </location>
</feature>
<keyword evidence="2" id="KW-1133">Transmembrane helix</keyword>
<keyword evidence="4" id="KW-1185">Reference proteome</keyword>
<feature type="compositionally biased region" description="Low complexity" evidence="1">
    <location>
        <begin position="126"/>
        <end position="150"/>
    </location>
</feature>
<dbReference type="InterPro" id="IPR008480">
    <property type="entry name" value="DUF761_pln"/>
</dbReference>
<feature type="compositionally biased region" description="Low complexity" evidence="1">
    <location>
        <begin position="197"/>
        <end position="220"/>
    </location>
</feature>
<dbReference type="Pfam" id="PF05553">
    <property type="entry name" value="DUF761"/>
    <property type="match status" value="1"/>
</dbReference>
<evidence type="ECO:0000313" key="4">
    <source>
        <dbReference type="Proteomes" id="UP000095767"/>
    </source>
</evidence>
<feature type="region of interest" description="Disordered" evidence="1">
    <location>
        <begin position="123"/>
        <end position="182"/>
    </location>
</feature>
<comment type="caution">
    <text evidence="3">The sequence shown here is derived from an EMBL/GenBank/DDBJ whole genome shotgun (WGS) entry which is preliminary data.</text>
</comment>
<keyword evidence="2" id="KW-0472">Membrane</keyword>
<evidence type="ECO:0008006" key="5">
    <source>
        <dbReference type="Google" id="ProtNLM"/>
    </source>
</evidence>